<dbReference type="STRING" id="1720063.SAMN05216217_11735"/>
<sequence>MPPLNHSSLSRRQLLKLGMGASLLLGGAGIAATLGSCSPNQPASSFAVLRDADLEVLRALVPVIVGDHPAMSPDTVNSTLQQLDKSLLYSSPQVHKDLHDLLGMLSLGLLRGPLTGIWGSWNNASAQQVETFLQGWRDSRVQLLRQGYVALSQLLLMAWYAQPMSWAETGYPGPPQL</sequence>
<reference evidence="2" key="1">
    <citation type="submission" date="2016-10" db="EMBL/GenBank/DDBJ databases">
        <authorList>
            <person name="Varghese N."/>
            <person name="Submissions S."/>
        </authorList>
    </citation>
    <scope>NUCLEOTIDE SEQUENCE [LARGE SCALE GENOMIC DNA]</scope>
    <source>
        <strain evidence="2">DSM 24213</strain>
    </source>
</reference>
<name>A0A1I4U2M7_9GAMM</name>
<accession>A0A1I4U2M7</accession>
<dbReference type="AlphaFoldDB" id="A0A1I4U2M7"/>
<protein>
    <recommendedName>
        <fullName evidence="3">Twin-arginine translocation pathway signal protein</fullName>
    </recommendedName>
</protein>
<evidence type="ECO:0000313" key="1">
    <source>
        <dbReference type="EMBL" id="SFM83149.1"/>
    </source>
</evidence>
<dbReference type="OrthoDB" id="6398409at2"/>
<proteinExistence type="predicted"/>
<dbReference type="PROSITE" id="PS51318">
    <property type="entry name" value="TAT"/>
    <property type="match status" value="1"/>
</dbReference>
<keyword evidence="2" id="KW-1185">Reference proteome</keyword>
<dbReference type="EMBL" id="FOUI01000017">
    <property type="protein sequence ID" value="SFM83149.1"/>
    <property type="molecule type" value="Genomic_DNA"/>
</dbReference>
<evidence type="ECO:0000313" key="2">
    <source>
        <dbReference type="Proteomes" id="UP000243629"/>
    </source>
</evidence>
<dbReference type="Proteomes" id="UP000243629">
    <property type="component" value="Unassembled WGS sequence"/>
</dbReference>
<organism evidence="1 2">
    <name type="scientific">Halopseudomonas yangmingensis</name>
    <dbReference type="NCBI Taxonomy" id="1720063"/>
    <lineage>
        <taxon>Bacteria</taxon>
        <taxon>Pseudomonadati</taxon>
        <taxon>Pseudomonadota</taxon>
        <taxon>Gammaproteobacteria</taxon>
        <taxon>Pseudomonadales</taxon>
        <taxon>Pseudomonadaceae</taxon>
        <taxon>Halopseudomonas</taxon>
    </lineage>
</organism>
<evidence type="ECO:0008006" key="3">
    <source>
        <dbReference type="Google" id="ProtNLM"/>
    </source>
</evidence>
<gene>
    <name evidence="1" type="ORF">SAMN05216217_11735</name>
</gene>
<dbReference type="RefSeq" id="WP_093478371.1">
    <property type="nucleotide sequence ID" value="NZ_FOUI01000017.1"/>
</dbReference>
<dbReference type="InterPro" id="IPR006311">
    <property type="entry name" value="TAT_signal"/>
</dbReference>